<dbReference type="GeneID" id="79315338"/>
<dbReference type="Pfam" id="PF13419">
    <property type="entry name" value="HAD_2"/>
    <property type="match status" value="1"/>
</dbReference>
<keyword evidence="2" id="KW-0378">Hydrolase</keyword>
<protein>
    <submittedName>
        <fullName evidence="2">HAD family hydrolase</fullName>
        <ecNumber evidence="2">3.-.-.-</ecNumber>
    </submittedName>
</protein>
<dbReference type="EC" id="3.-.-.-" evidence="2"/>
<dbReference type="PANTHER" id="PTHR43434:SF1">
    <property type="entry name" value="PHOSPHOGLYCOLATE PHOSPHATASE"/>
    <property type="match status" value="1"/>
</dbReference>
<dbReference type="InterPro" id="IPR023198">
    <property type="entry name" value="PGP-like_dom2"/>
</dbReference>
<sequence length="216" mass="24081">MTYDAVIFDNDGVLVELPSRDAFRRATERTFRQFDMRRPTHDDVRALVAGNVEGIGRLCRRNRIDAMDFCYEAAANAVREQKRELRAGLRNLYDDVHAVWSLDVPLGLVSNNQHEAVAYVLRFFGIEDRFDAVYGCPFTPEGLRRKKPDPHYVNEALSDLGTRDALYVGDSACDVEAAANAGIDSALLTRGRPVECEVAPTHEIDGLDALPALVRG</sequence>
<dbReference type="EMBL" id="JBHTBF010000002">
    <property type="protein sequence ID" value="MFC7317979.1"/>
    <property type="molecule type" value="Genomic_DNA"/>
</dbReference>
<dbReference type="InterPro" id="IPR050155">
    <property type="entry name" value="HAD-like_hydrolase_sf"/>
</dbReference>
<reference evidence="2 3" key="1">
    <citation type="journal article" date="2019" name="Int. J. Syst. Evol. Microbiol.">
        <title>The Global Catalogue of Microorganisms (GCM) 10K type strain sequencing project: providing services to taxonomists for standard genome sequencing and annotation.</title>
        <authorList>
            <consortium name="The Broad Institute Genomics Platform"/>
            <consortium name="The Broad Institute Genome Sequencing Center for Infectious Disease"/>
            <person name="Wu L."/>
            <person name="Ma J."/>
        </authorList>
    </citation>
    <scope>NUCLEOTIDE SEQUENCE [LARGE SCALE GENOMIC DNA]</scope>
    <source>
        <strain evidence="2 3">PSR21</strain>
    </source>
</reference>
<dbReference type="GO" id="GO:0016787">
    <property type="term" value="F:hydrolase activity"/>
    <property type="evidence" value="ECO:0007669"/>
    <property type="project" value="UniProtKB-KW"/>
</dbReference>
<keyword evidence="3" id="KW-1185">Reference proteome</keyword>
<accession>A0ABD6ADA2</accession>
<dbReference type="InterPro" id="IPR006439">
    <property type="entry name" value="HAD-SF_hydro_IA"/>
</dbReference>
<dbReference type="SFLD" id="SFLDG01129">
    <property type="entry name" value="C1.5:_HAD__Beta-PGM__Phosphata"/>
    <property type="match status" value="1"/>
</dbReference>
<dbReference type="InterPro" id="IPR023214">
    <property type="entry name" value="HAD_sf"/>
</dbReference>
<evidence type="ECO:0000256" key="1">
    <source>
        <dbReference type="ARBA" id="ARBA00007958"/>
    </source>
</evidence>
<dbReference type="Gene3D" id="3.40.50.1000">
    <property type="entry name" value="HAD superfamily/HAD-like"/>
    <property type="match status" value="1"/>
</dbReference>
<dbReference type="RefSeq" id="WP_276302786.1">
    <property type="nucleotide sequence ID" value="NZ_CP119992.1"/>
</dbReference>
<dbReference type="InterPro" id="IPR036412">
    <property type="entry name" value="HAD-like_sf"/>
</dbReference>
<dbReference type="AlphaFoldDB" id="A0ABD6ADA2"/>
<gene>
    <name evidence="2" type="ORF">ACFQPE_14420</name>
</gene>
<name>A0ABD6ADA2_9EURY</name>
<dbReference type="InterPro" id="IPR041492">
    <property type="entry name" value="HAD_2"/>
</dbReference>
<proteinExistence type="inferred from homology"/>
<evidence type="ECO:0000313" key="2">
    <source>
        <dbReference type="EMBL" id="MFC7317979.1"/>
    </source>
</evidence>
<comment type="caution">
    <text evidence="2">The sequence shown here is derived from an EMBL/GenBank/DDBJ whole genome shotgun (WGS) entry which is preliminary data.</text>
</comment>
<dbReference type="SUPFAM" id="SSF56784">
    <property type="entry name" value="HAD-like"/>
    <property type="match status" value="1"/>
</dbReference>
<comment type="similarity">
    <text evidence="1">Belongs to the HAD-like hydrolase superfamily.</text>
</comment>
<dbReference type="PANTHER" id="PTHR43434">
    <property type="entry name" value="PHOSPHOGLYCOLATE PHOSPHATASE"/>
    <property type="match status" value="1"/>
</dbReference>
<dbReference type="NCBIfam" id="TIGR01549">
    <property type="entry name" value="HAD-SF-IA-v1"/>
    <property type="match status" value="1"/>
</dbReference>
<organism evidence="2 3">
    <name type="scientific">Halomarina halobia</name>
    <dbReference type="NCBI Taxonomy" id="3033386"/>
    <lineage>
        <taxon>Archaea</taxon>
        <taxon>Methanobacteriati</taxon>
        <taxon>Methanobacteriota</taxon>
        <taxon>Stenosarchaea group</taxon>
        <taxon>Halobacteria</taxon>
        <taxon>Halobacteriales</taxon>
        <taxon>Natronomonadaceae</taxon>
        <taxon>Halomarina</taxon>
    </lineage>
</organism>
<dbReference type="Proteomes" id="UP001596547">
    <property type="component" value="Unassembled WGS sequence"/>
</dbReference>
<dbReference type="SFLD" id="SFLDS00003">
    <property type="entry name" value="Haloacid_Dehalogenase"/>
    <property type="match status" value="1"/>
</dbReference>
<evidence type="ECO:0000313" key="3">
    <source>
        <dbReference type="Proteomes" id="UP001596547"/>
    </source>
</evidence>
<dbReference type="Gene3D" id="1.10.150.240">
    <property type="entry name" value="Putative phosphatase, domain 2"/>
    <property type="match status" value="1"/>
</dbReference>